<reference evidence="2" key="1">
    <citation type="journal article" date="2015" name="Genome Biol. Evol.">
        <title>Organellar Genomes of White Spruce (Picea glauca): Assembly and Annotation.</title>
        <authorList>
            <person name="Jackman S.D."/>
            <person name="Warren R.L."/>
            <person name="Gibb E.A."/>
            <person name="Vandervalk B.P."/>
            <person name="Mohamadi H."/>
            <person name="Chu J."/>
            <person name="Raymond A."/>
            <person name="Pleasance S."/>
            <person name="Coope R."/>
            <person name="Wildung M.R."/>
            <person name="Ritland C.E."/>
            <person name="Bousquet J."/>
            <person name="Jones S.J."/>
            <person name="Bohlmann J."/>
            <person name="Birol I."/>
        </authorList>
    </citation>
    <scope>NUCLEOTIDE SEQUENCE [LARGE SCALE GENOMIC DNA]</scope>
    <source>
        <tissue evidence="2">Flushing bud</tissue>
    </source>
</reference>
<gene>
    <name evidence="2" type="ORF">ABT39_MTgene1225</name>
</gene>
<organism evidence="2">
    <name type="scientific">Picea glauca</name>
    <name type="common">White spruce</name>
    <name type="synonym">Pinus glauca</name>
    <dbReference type="NCBI Taxonomy" id="3330"/>
    <lineage>
        <taxon>Eukaryota</taxon>
        <taxon>Viridiplantae</taxon>
        <taxon>Streptophyta</taxon>
        <taxon>Embryophyta</taxon>
        <taxon>Tracheophyta</taxon>
        <taxon>Spermatophyta</taxon>
        <taxon>Pinopsida</taxon>
        <taxon>Pinidae</taxon>
        <taxon>Conifers I</taxon>
        <taxon>Pinales</taxon>
        <taxon>Pinaceae</taxon>
        <taxon>Picea</taxon>
    </lineage>
</organism>
<geneLocation type="mitochondrion" evidence="2"/>
<evidence type="ECO:0000256" key="1">
    <source>
        <dbReference type="SAM" id="MobiDB-lite"/>
    </source>
</evidence>
<name>A0A117NJD0_PICGL</name>
<feature type="region of interest" description="Disordered" evidence="1">
    <location>
        <begin position="29"/>
        <end position="50"/>
    </location>
</feature>
<dbReference type="EMBL" id="LKAM01000001">
    <property type="protein sequence ID" value="KUM51378.1"/>
    <property type="molecule type" value="Genomic_DNA"/>
</dbReference>
<proteinExistence type="predicted"/>
<evidence type="ECO:0000313" key="2">
    <source>
        <dbReference type="EMBL" id="KUM51378.1"/>
    </source>
</evidence>
<accession>A0A117NJD0</accession>
<protein>
    <submittedName>
        <fullName evidence="2">Uncharacterized protein</fullName>
    </submittedName>
</protein>
<sequence length="50" mass="5663">MNAPTAKIILPPTWMVVKHLQDPHRSHGFPMVDAGFPPRRNLSAMNQSRI</sequence>
<comment type="caution">
    <text evidence="2">The sequence shown here is derived from an EMBL/GenBank/DDBJ whole genome shotgun (WGS) entry which is preliminary data.</text>
</comment>
<dbReference type="AlphaFoldDB" id="A0A117NJD0"/>
<keyword evidence="2" id="KW-0496">Mitochondrion</keyword>